<dbReference type="GO" id="GO:0046872">
    <property type="term" value="F:metal ion binding"/>
    <property type="evidence" value="ECO:0007669"/>
    <property type="project" value="UniProtKB-KW"/>
</dbReference>
<dbReference type="EMBL" id="LGRX02012458">
    <property type="protein sequence ID" value="KAK3267356.1"/>
    <property type="molecule type" value="Genomic_DNA"/>
</dbReference>
<feature type="binding site" evidence="1">
    <location>
        <position position="368"/>
    </location>
    <ligand>
        <name>Mg(2+)</name>
        <dbReference type="ChEBI" id="CHEBI:18420"/>
        <label>1</label>
    </ligand>
</feature>
<comment type="caution">
    <text evidence="2">The sequence shown here is derived from an EMBL/GenBank/DDBJ whole genome shotgun (WGS) entry which is preliminary data.</text>
</comment>
<keyword evidence="3" id="KW-1185">Reference proteome</keyword>
<dbReference type="InterPro" id="IPR005502">
    <property type="entry name" value="Ribosyl_crysJ1"/>
</dbReference>
<feature type="binding site" evidence="1">
    <location>
        <position position="118"/>
    </location>
    <ligand>
        <name>Mg(2+)</name>
        <dbReference type="ChEBI" id="CHEBI:18420"/>
        <label>1</label>
    </ligand>
</feature>
<sequence length="428" mass="47938">MVKASLESNLSSIFSRLAWRPIIVDCTAEEDSLNAYSILEDISLEEKQLIVKQGIQSSLYDRAMGSMVGLAVGDACGAPLEFLPAADKPGDHSFNIQDNIYTKEKNSFYLERGQWTDDSSMALCMADSLICHRELNCSDIRKRFWNWWNCGYNNAFRKDEERRHSVGLGGNIANSLRSLRANEEPTAFYEDGGEDAGNGSLMRLSPIPIFFHSCPEKARKAAYDSSRTTHPGPIAAEACKFLAHLIVDAFTWDRSRDVKELLDESVRKYLENVLTLEPGPGQDEIRRLLLSAELDCSTERNWNWRSEDLDIRGTLLRRGYSYNGYPVSAAYFGSFSVDGLAIALHSFYHTESFGEAIEKCVNHLGDADTTAAITGQIAGAFYGYSGIEEHLKIQLQRWDDSEIAVRAALLVSLAKEKESVIPLEQRNE</sequence>
<gene>
    <name evidence="2" type="ORF">CYMTET_24085</name>
</gene>
<proteinExistence type="predicted"/>
<evidence type="ECO:0000313" key="2">
    <source>
        <dbReference type="EMBL" id="KAK3267356.1"/>
    </source>
</evidence>
<feature type="binding site" evidence="1">
    <location>
        <position position="366"/>
    </location>
    <ligand>
        <name>Mg(2+)</name>
        <dbReference type="ChEBI" id="CHEBI:18420"/>
        <label>1</label>
    </ligand>
</feature>
<dbReference type="Gene3D" id="1.10.4080.10">
    <property type="entry name" value="ADP-ribosylation/Crystallin J1"/>
    <property type="match status" value="1"/>
</dbReference>
<dbReference type="PANTHER" id="PTHR16222:SF12">
    <property type="entry name" value="ADP-RIBOSYLGLYCOHYDROLASE-RELATED"/>
    <property type="match status" value="1"/>
</dbReference>
<evidence type="ECO:0000256" key="1">
    <source>
        <dbReference type="PIRSR" id="PIRSR605502-1"/>
    </source>
</evidence>
<dbReference type="InterPro" id="IPR036705">
    <property type="entry name" value="Ribosyl_crysJ1_sf"/>
</dbReference>
<dbReference type="Pfam" id="PF03747">
    <property type="entry name" value="ADP_ribosyl_GH"/>
    <property type="match status" value="1"/>
</dbReference>
<dbReference type="Proteomes" id="UP001190700">
    <property type="component" value="Unassembled WGS sequence"/>
</dbReference>
<keyword evidence="1" id="KW-0460">Magnesium</keyword>
<accession>A0AAE0FWH7</accession>
<protein>
    <recommendedName>
        <fullName evidence="4">ADP-ribosylglycohydrolase</fullName>
    </recommendedName>
</protein>
<dbReference type="InterPro" id="IPR050792">
    <property type="entry name" value="ADP-ribosylglycohydrolase"/>
</dbReference>
<dbReference type="PANTHER" id="PTHR16222">
    <property type="entry name" value="ADP-RIBOSYLGLYCOHYDROLASE"/>
    <property type="match status" value="1"/>
</dbReference>
<organism evidence="2 3">
    <name type="scientific">Cymbomonas tetramitiformis</name>
    <dbReference type="NCBI Taxonomy" id="36881"/>
    <lineage>
        <taxon>Eukaryota</taxon>
        <taxon>Viridiplantae</taxon>
        <taxon>Chlorophyta</taxon>
        <taxon>Pyramimonadophyceae</taxon>
        <taxon>Pyramimonadales</taxon>
        <taxon>Pyramimonadaceae</taxon>
        <taxon>Cymbomonas</taxon>
    </lineage>
</organism>
<reference evidence="2 3" key="1">
    <citation type="journal article" date="2015" name="Genome Biol. Evol.">
        <title>Comparative Genomics of a Bacterivorous Green Alga Reveals Evolutionary Causalities and Consequences of Phago-Mixotrophic Mode of Nutrition.</title>
        <authorList>
            <person name="Burns J.A."/>
            <person name="Paasch A."/>
            <person name="Narechania A."/>
            <person name="Kim E."/>
        </authorList>
    </citation>
    <scope>NUCLEOTIDE SEQUENCE [LARGE SCALE GENOMIC DNA]</scope>
    <source>
        <strain evidence="2 3">PLY_AMNH</strain>
    </source>
</reference>
<dbReference type="AlphaFoldDB" id="A0AAE0FWH7"/>
<evidence type="ECO:0008006" key="4">
    <source>
        <dbReference type="Google" id="ProtNLM"/>
    </source>
</evidence>
<feature type="binding site" evidence="1">
    <location>
        <position position="369"/>
    </location>
    <ligand>
        <name>Mg(2+)</name>
        <dbReference type="ChEBI" id="CHEBI:18420"/>
        <label>1</label>
    </ligand>
</feature>
<evidence type="ECO:0000313" key="3">
    <source>
        <dbReference type="Proteomes" id="UP001190700"/>
    </source>
</evidence>
<name>A0AAE0FWH7_9CHLO</name>
<keyword evidence="1" id="KW-0479">Metal-binding</keyword>
<comment type="cofactor">
    <cofactor evidence="1">
        <name>Mg(2+)</name>
        <dbReference type="ChEBI" id="CHEBI:18420"/>
    </cofactor>
    <text evidence="1">Binds 2 magnesium ions per subunit.</text>
</comment>
<feature type="binding site" evidence="1">
    <location>
        <position position="117"/>
    </location>
    <ligand>
        <name>Mg(2+)</name>
        <dbReference type="ChEBI" id="CHEBI:18420"/>
        <label>1</label>
    </ligand>
</feature>
<dbReference type="SUPFAM" id="SSF101478">
    <property type="entry name" value="ADP-ribosylglycohydrolase"/>
    <property type="match status" value="1"/>
</dbReference>
<feature type="binding site" evidence="1">
    <location>
        <position position="116"/>
    </location>
    <ligand>
        <name>Mg(2+)</name>
        <dbReference type="ChEBI" id="CHEBI:18420"/>
        <label>1</label>
    </ligand>
</feature>